<proteinExistence type="predicted"/>
<dbReference type="OrthoDB" id="2295965at2759"/>
<evidence type="ECO:0000313" key="2">
    <source>
        <dbReference type="Proteomes" id="UP000093000"/>
    </source>
</evidence>
<name>A0A1C7N6B8_9FUNG</name>
<dbReference type="AlphaFoldDB" id="A0A1C7N6B8"/>
<protein>
    <submittedName>
        <fullName evidence="1">Uncharacterized protein</fullName>
    </submittedName>
</protein>
<reference evidence="1 2" key="1">
    <citation type="submission" date="2016-03" db="EMBL/GenBank/DDBJ databases">
        <title>Choanephora cucurbitarum.</title>
        <authorList>
            <person name="Min B."/>
            <person name="Park H."/>
            <person name="Park J.-H."/>
            <person name="Shin H.-D."/>
            <person name="Choi I.-G."/>
        </authorList>
    </citation>
    <scope>NUCLEOTIDE SEQUENCE [LARGE SCALE GENOMIC DNA]</scope>
    <source>
        <strain evidence="1 2">KUS-F28377</strain>
    </source>
</reference>
<gene>
    <name evidence="1" type="ORF">A0J61_09075</name>
</gene>
<comment type="caution">
    <text evidence="1">The sequence shown here is derived from an EMBL/GenBank/DDBJ whole genome shotgun (WGS) entry which is preliminary data.</text>
</comment>
<dbReference type="EMBL" id="LUGH01000768">
    <property type="protein sequence ID" value="OBZ82874.1"/>
    <property type="molecule type" value="Genomic_DNA"/>
</dbReference>
<keyword evidence="2" id="KW-1185">Reference proteome</keyword>
<dbReference type="Proteomes" id="UP000093000">
    <property type="component" value="Unassembled WGS sequence"/>
</dbReference>
<dbReference type="InParanoid" id="A0A1C7N6B8"/>
<sequence length="457" mass="52017">MSQHHTIIKGYFNSAEEDNALSFEGFIRCHFLHIRNSLGSNQSMEFGKWFGMYCEQAKLYDIKIVRGQAKKTWNELVVSKAPTSKKRSYFVANVGEEVEVLKKKLAVEDGDDEMMLKKFNDFRTACIDEFKQVKQTRSMHCDLDKLLAIQGILRLGKKTSPPVAAAFGEESVAGFWKKMKKEKFGEVKSMTEYTRKQLEDALEDFDDDNDDDEMERKLLQLQLNSSSNESRIIKVLLIMFQHMTEEKEAVDEMRLQSGIVSSFCQLFKLSKKHDIFGCNKVLFSELSALKDCRPDFAVKVQTNSTIINSIGEIKGAKSCPESVALDTYRLGVFGMNMIWKYQLKNSMVFQVHGQEAVFWLCTVHQGICLMIEVERILLPTTYLEFVDVKGKLNKLYNLSLLYKDYCVEDASSQSKPWQLLNYEAVKALYGLVTTASKASTAKDSTIPKASSSTEVGL</sequence>
<organism evidence="1 2">
    <name type="scientific">Choanephora cucurbitarum</name>
    <dbReference type="NCBI Taxonomy" id="101091"/>
    <lineage>
        <taxon>Eukaryota</taxon>
        <taxon>Fungi</taxon>
        <taxon>Fungi incertae sedis</taxon>
        <taxon>Mucoromycota</taxon>
        <taxon>Mucoromycotina</taxon>
        <taxon>Mucoromycetes</taxon>
        <taxon>Mucorales</taxon>
        <taxon>Mucorineae</taxon>
        <taxon>Choanephoraceae</taxon>
        <taxon>Choanephoroideae</taxon>
        <taxon>Choanephora</taxon>
    </lineage>
</organism>
<accession>A0A1C7N6B8</accession>
<evidence type="ECO:0000313" key="1">
    <source>
        <dbReference type="EMBL" id="OBZ82874.1"/>
    </source>
</evidence>